<keyword evidence="3 6" id="KW-0732">Signal</keyword>
<dbReference type="CDD" id="cd08977">
    <property type="entry name" value="SusD"/>
    <property type="match status" value="1"/>
</dbReference>
<feature type="domain" description="RagB/SusD" evidence="7">
    <location>
        <begin position="324"/>
        <end position="488"/>
    </location>
</feature>
<dbReference type="InterPro" id="IPR033985">
    <property type="entry name" value="SusD-like_N"/>
</dbReference>
<dbReference type="EMBL" id="CP140154">
    <property type="protein sequence ID" value="WQG90717.1"/>
    <property type="molecule type" value="Genomic_DNA"/>
</dbReference>
<dbReference type="SUPFAM" id="SSF48452">
    <property type="entry name" value="TPR-like"/>
    <property type="match status" value="1"/>
</dbReference>
<dbReference type="Pfam" id="PF14322">
    <property type="entry name" value="SusD-like_3"/>
    <property type="match status" value="1"/>
</dbReference>
<comment type="similarity">
    <text evidence="2">Belongs to the SusD family.</text>
</comment>
<evidence type="ECO:0000313" key="9">
    <source>
        <dbReference type="EMBL" id="SFW79457.1"/>
    </source>
</evidence>
<evidence type="ECO:0000313" key="10">
    <source>
        <dbReference type="EMBL" id="WQG90717.1"/>
    </source>
</evidence>
<dbReference type="InterPro" id="IPR012944">
    <property type="entry name" value="SusD_RagB_dom"/>
</dbReference>
<evidence type="ECO:0000259" key="7">
    <source>
        <dbReference type="Pfam" id="PF07980"/>
    </source>
</evidence>
<protein>
    <submittedName>
        <fullName evidence="10">RagB/SusD family nutrient uptake outer membrane protein</fullName>
    </submittedName>
    <submittedName>
        <fullName evidence="9">Starch-binding associating with outer membrane</fullName>
    </submittedName>
</protein>
<proteinExistence type="inferred from homology"/>
<keyword evidence="12" id="KW-1185">Reference proteome</keyword>
<evidence type="ECO:0000256" key="4">
    <source>
        <dbReference type="ARBA" id="ARBA00023136"/>
    </source>
</evidence>
<feature type="domain" description="SusD-like N-terminal" evidence="8">
    <location>
        <begin position="22"/>
        <end position="222"/>
    </location>
</feature>
<organism evidence="9 11">
    <name type="scientific">Chitinophaga sancti</name>
    <dbReference type="NCBI Taxonomy" id="1004"/>
    <lineage>
        <taxon>Bacteria</taxon>
        <taxon>Pseudomonadati</taxon>
        <taxon>Bacteroidota</taxon>
        <taxon>Chitinophagia</taxon>
        <taxon>Chitinophagales</taxon>
        <taxon>Chitinophagaceae</taxon>
        <taxon>Chitinophaga</taxon>
    </lineage>
</organism>
<dbReference type="EMBL" id="FPIZ01000017">
    <property type="protein sequence ID" value="SFW79457.1"/>
    <property type="molecule type" value="Genomic_DNA"/>
</dbReference>
<dbReference type="Gene3D" id="1.25.40.390">
    <property type="match status" value="1"/>
</dbReference>
<name>A0A1K1S536_9BACT</name>
<sequence length="488" mass="54314">MKKQFLYTLSFAMAFAACKKSFLDKTPESNLSTGSFYTSATDAEEGLTGAYRTMANGNFFQYDNLMNTDGRSDNCYVNGDNTSAEQPLEMFTYVATNTNIQRDWQELYNNIRAVNAVLDAVPSLNSDEWAGTTRKAQILGEARFLRAMNYYWLVTEWGDVPLITSEDNGGNYYPSRATSTEVYAQILNDLKYADSTLPASPYKGQYGRATQGAADAMLAKTYAQMGDYTNSLSYANKVINSGTYALVGNYANLWGAASKNNSEAILEIQYSGSTYSFWGVEMFAYVGSDQWAKRNIGSYDLVQAFKAAGDTLSRYKATFNWQVANASFNSPSGAWDYTKKIPFMNKWPDPSGWNSTDNITLLRLADIILLAAEANNELGNTTQAVTLLDQIRTRAGLKNTTAATKADLATAILNERRLELVNEGTRWNDLMRAEKNGYVNVVTLMNSQKDESGATINYSVNADKHQYLFPIPQQDRLLNRNLSQNSGY</sequence>
<dbReference type="PROSITE" id="PS51257">
    <property type="entry name" value="PROKAR_LIPOPROTEIN"/>
    <property type="match status" value="1"/>
</dbReference>
<evidence type="ECO:0000313" key="12">
    <source>
        <dbReference type="Proteomes" id="UP001326715"/>
    </source>
</evidence>
<dbReference type="GO" id="GO:0009279">
    <property type="term" value="C:cell outer membrane"/>
    <property type="evidence" value="ECO:0007669"/>
    <property type="project" value="UniProtKB-SubCell"/>
</dbReference>
<keyword evidence="4" id="KW-0472">Membrane</keyword>
<dbReference type="Proteomes" id="UP001326715">
    <property type="component" value="Chromosome"/>
</dbReference>
<evidence type="ECO:0000256" key="1">
    <source>
        <dbReference type="ARBA" id="ARBA00004442"/>
    </source>
</evidence>
<evidence type="ECO:0000256" key="6">
    <source>
        <dbReference type="SAM" id="SignalP"/>
    </source>
</evidence>
<gene>
    <name evidence="9" type="ORF">SAMN05661012_04808</name>
    <name evidence="10" type="ORF">SR876_04355</name>
</gene>
<dbReference type="InterPro" id="IPR011990">
    <property type="entry name" value="TPR-like_helical_dom_sf"/>
</dbReference>
<dbReference type="Proteomes" id="UP000183788">
    <property type="component" value="Unassembled WGS sequence"/>
</dbReference>
<reference evidence="9 11" key="1">
    <citation type="submission" date="2016-11" db="EMBL/GenBank/DDBJ databases">
        <authorList>
            <person name="Jaros S."/>
            <person name="Januszkiewicz K."/>
            <person name="Wedrychowicz H."/>
        </authorList>
    </citation>
    <scope>NUCLEOTIDE SEQUENCE [LARGE SCALE GENOMIC DNA]</scope>
    <source>
        <strain evidence="9 11">DSM 784</strain>
    </source>
</reference>
<reference evidence="10 12" key="2">
    <citation type="submission" date="2023-11" db="EMBL/GenBank/DDBJ databases">
        <title>MicrobeMod: A computational toolkit for identifying prokaryotic methylation and restriction-modification with nanopore sequencing.</title>
        <authorList>
            <person name="Crits-Christoph A."/>
            <person name="Kang S.C."/>
            <person name="Lee H."/>
            <person name="Ostrov N."/>
        </authorList>
    </citation>
    <scope>NUCLEOTIDE SEQUENCE [LARGE SCALE GENOMIC DNA]</scope>
    <source>
        <strain evidence="10 12">ATCC 23090</strain>
    </source>
</reference>
<comment type="subcellular location">
    <subcellularLocation>
        <location evidence="1">Cell outer membrane</location>
    </subcellularLocation>
</comment>
<evidence type="ECO:0000256" key="3">
    <source>
        <dbReference type="ARBA" id="ARBA00022729"/>
    </source>
</evidence>
<dbReference type="STRING" id="1004.SAMN05661012_04808"/>
<feature type="chain" id="PRO_5009667879" evidence="6">
    <location>
        <begin position="17"/>
        <end position="488"/>
    </location>
</feature>
<evidence type="ECO:0000313" key="11">
    <source>
        <dbReference type="Proteomes" id="UP000183788"/>
    </source>
</evidence>
<accession>A0A1K1S536</accession>
<evidence type="ECO:0000256" key="5">
    <source>
        <dbReference type="ARBA" id="ARBA00023237"/>
    </source>
</evidence>
<feature type="signal peptide" evidence="6">
    <location>
        <begin position="1"/>
        <end position="16"/>
    </location>
</feature>
<dbReference type="RefSeq" id="WP_072363777.1">
    <property type="nucleotide sequence ID" value="NZ_CP139972.1"/>
</dbReference>
<evidence type="ECO:0000256" key="2">
    <source>
        <dbReference type="ARBA" id="ARBA00006275"/>
    </source>
</evidence>
<keyword evidence="5" id="KW-0998">Cell outer membrane</keyword>
<evidence type="ECO:0000259" key="8">
    <source>
        <dbReference type="Pfam" id="PF14322"/>
    </source>
</evidence>
<dbReference type="AlphaFoldDB" id="A0A1K1S536"/>
<dbReference type="Pfam" id="PF07980">
    <property type="entry name" value="SusD_RagB"/>
    <property type="match status" value="1"/>
</dbReference>